<evidence type="ECO:0000259" key="9">
    <source>
        <dbReference type="PROSITE" id="PS50146"/>
    </source>
</evidence>
<evidence type="ECO:0000313" key="10">
    <source>
        <dbReference type="EMBL" id="RII42285.1"/>
    </source>
</evidence>
<evidence type="ECO:0000256" key="8">
    <source>
        <dbReference type="ARBA" id="ARBA00023264"/>
    </source>
</evidence>
<dbReference type="GO" id="GO:0008654">
    <property type="term" value="P:phospholipid biosynthetic process"/>
    <property type="evidence" value="ECO:0007669"/>
    <property type="project" value="UniProtKB-KW"/>
</dbReference>
<keyword evidence="5 10" id="KW-0418">Kinase</keyword>
<keyword evidence="7" id="KW-0444">Lipid biosynthesis</keyword>
<dbReference type="SMART" id="SM00046">
    <property type="entry name" value="DAGKc"/>
    <property type="match status" value="1"/>
</dbReference>
<dbReference type="InterPro" id="IPR001206">
    <property type="entry name" value="Diacylglycerol_kinase_cat_dom"/>
</dbReference>
<evidence type="ECO:0000256" key="4">
    <source>
        <dbReference type="ARBA" id="ARBA00022741"/>
    </source>
</evidence>
<comment type="caution">
    <text evidence="10">The sequence shown here is derived from an EMBL/GenBank/DDBJ whole genome shotgun (WGS) entry which is preliminary data.</text>
</comment>
<name>A0A399J9Q0_9MICC</name>
<dbReference type="Gene3D" id="3.40.50.10330">
    <property type="entry name" value="Probable inorganic polyphosphate/atp-NAD kinase, domain 1"/>
    <property type="match status" value="1"/>
</dbReference>
<dbReference type="SUPFAM" id="SSF111331">
    <property type="entry name" value="NAD kinase/diacylglycerol kinase-like"/>
    <property type="match status" value="1"/>
</dbReference>
<dbReference type="Gene3D" id="2.60.200.40">
    <property type="match status" value="1"/>
</dbReference>
<accession>A0A399J9Q0</accession>
<keyword evidence="6" id="KW-0067">ATP-binding</keyword>
<dbReference type="AlphaFoldDB" id="A0A399J9Q0"/>
<dbReference type="PROSITE" id="PS50146">
    <property type="entry name" value="DAGK"/>
    <property type="match status" value="1"/>
</dbReference>
<dbReference type="Pfam" id="PF00781">
    <property type="entry name" value="DAGK_cat"/>
    <property type="match status" value="1"/>
</dbReference>
<dbReference type="InterPro" id="IPR017438">
    <property type="entry name" value="ATP-NAD_kinase_N"/>
</dbReference>
<dbReference type="Proteomes" id="UP000265419">
    <property type="component" value="Unassembled WGS sequence"/>
</dbReference>
<keyword evidence="11" id="KW-1185">Reference proteome</keyword>
<dbReference type="RefSeq" id="WP_119424577.1">
    <property type="nucleotide sequence ID" value="NZ_QQXK01000013.1"/>
</dbReference>
<keyword evidence="4" id="KW-0547">Nucleotide-binding</keyword>
<dbReference type="PANTHER" id="PTHR12358">
    <property type="entry name" value="SPHINGOSINE KINASE"/>
    <property type="match status" value="1"/>
</dbReference>
<keyword evidence="8" id="KW-1208">Phospholipid metabolism</keyword>
<protein>
    <submittedName>
        <fullName evidence="10">Diacylglycerol kinase family lipid kinase</fullName>
    </submittedName>
</protein>
<gene>
    <name evidence="10" type="ORF">DWB68_07765</name>
</gene>
<keyword evidence="7" id="KW-0443">Lipid metabolism</keyword>
<sequence>MPTTNVVAVVINPVKGEAKEARELLVSACATAGLPAPLFFATAEDDAGHAMTREALAAGATTVVACGGDGTVRAVAEELIGAEGVALSILPLGTGNLLARNLGIDVDDLEACAAVAVGEELDPVDALRITLQRPDRSTESTISVVASGLGIDAEVMNQTSEGVKKVIGPAAYAATGAAKMLGLRRHPVRISVDEGSWETENARTVMLVNAGYIQGGLQYVPGSRHDDGVQDAIVMSPRSLAGWTVVAAKMLLRLKQDVPVISYRSGTSMSVHTFYPVEAQVDGDPVGTVTAMESQILPHALRVHVPREEDRLPPGGALAKILPSAVSPQKLWPRVQERAASLLPGR</sequence>
<organism evidence="10 11">
    <name type="scientific">Galactobacter valiniphilus</name>
    <dbReference type="NCBI Taxonomy" id="2676122"/>
    <lineage>
        <taxon>Bacteria</taxon>
        <taxon>Bacillati</taxon>
        <taxon>Actinomycetota</taxon>
        <taxon>Actinomycetes</taxon>
        <taxon>Micrococcales</taxon>
        <taxon>Micrococcaceae</taxon>
        <taxon>Galactobacter</taxon>
    </lineage>
</organism>
<dbReference type="InterPro" id="IPR050187">
    <property type="entry name" value="Lipid_Phosphate_FormReg"/>
</dbReference>
<dbReference type="InterPro" id="IPR045540">
    <property type="entry name" value="YegS/DAGK_C"/>
</dbReference>
<evidence type="ECO:0000256" key="7">
    <source>
        <dbReference type="ARBA" id="ARBA00023209"/>
    </source>
</evidence>
<evidence type="ECO:0000256" key="3">
    <source>
        <dbReference type="ARBA" id="ARBA00022679"/>
    </source>
</evidence>
<evidence type="ECO:0000256" key="6">
    <source>
        <dbReference type="ARBA" id="ARBA00022840"/>
    </source>
</evidence>
<comment type="similarity">
    <text evidence="2">Belongs to the diacylglycerol/lipid kinase family.</text>
</comment>
<evidence type="ECO:0000256" key="1">
    <source>
        <dbReference type="ARBA" id="ARBA00001946"/>
    </source>
</evidence>
<comment type="cofactor">
    <cofactor evidence="1">
        <name>Mg(2+)</name>
        <dbReference type="ChEBI" id="CHEBI:18420"/>
    </cofactor>
</comment>
<dbReference type="EMBL" id="QQXK01000013">
    <property type="protein sequence ID" value="RII42285.1"/>
    <property type="molecule type" value="Genomic_DNA"/>
</dbReference>
<reference evidence="10 11" key="1">
    <citation type="submission" date="2018-07" db="EMBL/GenBank/DDBJ databases">
        <title>Arthrobacter sp. nov., isolated from raw cow's milk with high bacterial count.</title>
        <authorList>
            <person name="Hahne J."/>
            <person name="Isele D."/>
            <person name="Lipski A."/>
        </authorList>
    </citation>
    <scope>NUCLEOTIDE SEQUENCE [LARGE SCALE GENOMIC DNA]</scope>
    <source>
        <strain evidence="10 11">JZ R-35</strain>
    </source>
</reference>
<feature type="domain" description="DAGKc" evidence="9">
    <location>
        <begin position="2"/>
        <end position="134"/>
    </location>
</feature>
<evidence type="ECO:0000256" key="2">
    <source>
        <dbReference type="ARBA" id="ARBA00005983"/>
    </source>
</evidence>
<dbReference type="Pfam" id="PF19279">
    <property type="entry name" value="YegS_C"/>
    <property type="match status" value="1"/>
</dbReference>
<dbReference type="InterPro" id="IPR016064">
    <property type="entry name" value="NAD/diacylglycerol_kinase_sf"/>
</dbReference>
<dbReference type="GO" id="GO:0005524">
    <property type="term" value="F:ATP binding"/>
    <property type="evidence" value="ECO:0007669"/>
    <property type="project" value="UniProtKB-KW"/>
</dbReference>
<keyword evidence="7" id="KW-0594">Phospholipid biosynthesis</keyword>
<dbReference type="GO" id="GO:0016301">
    <property type="term" value="F:kinase activity"/>
    <property type="evidence" value="ECO:0007669"/>
    <property type="project" value="UniProtKB-KW"/>
</dbReference>
<evidence type="ECO:0000313" key="11">
    <source>
        <dbReference type="Proteomes" id="UP000265419"/>
    </source>
</evidence>
<keyword evidence="3" id="KW-0808">Transferase</keyword>
<evidence type="ECO:0000256" key="5">
    <source>
        <dbReference type="ARBA" id="ARBA00022777"/>
    </source>
</evidence>
<proteinExistence type="inferred from homology"/>
<dbReference type="PANTHER" id="PTHR12358:SF54">
    <property type="entry name" value="SPHINGOSINE KINASE RELATED PROTEIN"/>
    <property type="match status" value="1"/>
</dbReference>